<reference evidence="2" key="2">
    <citation type="submission" date="2018-03" db="EMBL/GenBank/DDBJ databases">
        <authorList>
            <person name="Derbyshire K."/>
            <person name="Gray T.A."/>
            <person name="Champion M."/>
        </authorList>
    </citation>
    <scope>NUCLEOTIDE SEQUENCE [LARGE SCALE GENOMIC DNA]</scope>
    <source>
        <strain evidence="2">MKD8</strain>
    </source>
</reference>
<gene>
    <name evidence="1" type="ORF">D806_017030</name>
</gene>
<dbReference type="Proteomes" id="UP000011200">
    <property type="component" value="Chromosome"/>
</dbReference>
<accession>A0A2U9PLU2</accession>
<name>A0A2U9PLU2_MYCSE</name>
<protein>
    <submittedName>
        <fullName evidence="1">Uncharacterized protein</fullName>
    </submittedName>
</protein>
<sequence>MLALFADTGTIRAHGAACAAHTADLAALAAVLRTLPSQLPSLGPAADRFVAVFLDALDAQAKAVAALGDQIGQAGMTAQRNAASYDAAEHHAAALL</sequence>
<dbReference type="AlphaFoldDB" id="A0A2U9PLU2"/>
<reference evidence="1 2" key="1">
    <citation type="journal article" date="2013" name="Genome Announc.">
        <title>Draft genome sequence of MKD8, a conjugal recipient Mycobacterium smegmatis strain.</title>
        <authorList>
            <person name="Gray T.A."/>
            <person name="Palumbo M.J."/>
            <person name="Derbyshire K.M."/>
        </authorList>
    </citation>
    <scope>NUCLEOTIDE SEQUENCE [LARGE SCALE GENOMIC DNA]</scope>
    <source>
        <strain evidence="1 2">MKD8</strain>
    </source>
</reference>
<dbReference type="EMBL" id="CP027541">
    <property type="protein sequence ID" value="AWT52687.1"/>
    <property type="molecule type" value="Genomic_DNA"/>
</dbReference>
<organism evidence="1 2">
    <name type="scientific">Mycolicibacterium smegmatis (strain MKD8)</name>
    <name type="common">Mycobacterium smegmatis</name>
    <dbReference type="NCBI Taxonomy" id="1214915"/>
    <lineage>
        <taxon>Bacteria</taxon>
        <taxon>Bacillati</taxon>
        <taxon>Actinomycetota</taxon>
        <taxon>Actinomycetes</taxon>
        <taxon>Mycobacteriales</taxon>
        <taxon>Mycobacteriaceae</taxon>
        <taxon>Mycolicibacterium</taxon>
    </lineage>
</organism>
<evidence type="ECO:0000313" key="2">
    <source>
        <dbReference type="Proteomes" id="UP000011200"/>
    </source>
</evidence>
<evidence type="ECO:0000313" key="1">
    <source>
        <dbReference type="EMBL" id="AWT52687.1"/>
    </source>
</evidence>
<proteinExistence type="predicted"/>
<dbReference type="RefSeq" id="WP_080628005.1">
    <property type="nucleotide sequence ID" value="NZ_CP027541.1"/>
</dbReference>